<keyword evidence="2" id="KW-0808">Transferase</keyword>
<evidence type="ECO:0000313" key="5">
    <source>
        <dbReference type="Proteomes" id="UP001189429"/>
    </source>
</evidence>
<proteinExistence type="predicted"/>
<dbReference type="InterPro" id="IPR029063">
    <property type="entry name" value="SAM-dependent_MTases_sf"/>
</dbReference>
<feature type="compositionally biased region" description="Low complexity" evidence="3">
    <location>
        <begin position="8"/>
        <end position="17"/>
    </location>
</feature>
<evidence type="ECO:0000256" key="1">
    <source>
        <dbReference type="ARBA" id="ARBA00022603"/>
    </source>
</evidence>
<dbReference type="Gene3D" id="3.40.50.150">
    <property type="entry name" value="Vaccinia Virus protein VP39"/>
    <property type="match status" value="1"/>
</dbReference>
<dbReference type="Pfam" id="PF00145">
    <property type="entry name" value="DNA_methylase"/>
    <property type="match status" value="1"/>
</dbReference>
<sequence length="516" mass="56119">MSDQAALKRPAACGAPPAKRPKPPGSQLDKAMQAMLSKLSSGEMTKLKETLAALPDRKLSVVSLCSGSEIQHVVGDRLLSTVDGSTTYVTCTACDNAPNKRAWIQNFVFKDAAEMPRTFSDIVDMAKASAKCAVHKSGDGDAKMCKTVPDHLNNFIVACACSCKELSKLNSSKPKKSGILKQGGSGGSSAATFEALIEFLATHPVKMWLGENVDEMRRGSSDNYQCMVDKLASVGFACETMKLDALNYGAATTRTRAFILGLSCQRSGLAPHEAQAVLRSMKQLVEKLQIGPFALKDFLLMPGHEYLKIQLEHLQSKDSQSSSSNDSKQDWREKLADACQKVGMVVSQCRPSPEIASSPWFHSMCERERMALAYETIMRPEACSVDVSQTIAWCGRGKDGVLPTITPRGKIYMLPRGGDEKGREQQFNRILSGLESLSVQGWPIDSLEIHKLKDAGISDALMKDLAGNSVHALCFCAVLIAVMTFWPRSDPEVSEEVSTTPEETINEDEVTNILGL</sequence>
<keyword evidence="1" id="KW-0489">Methyltransferase</keyword>
<evidence type="ECO:0008006" key="6">
    <source>
        <dbReference type="Google" id="ProtNLM"/>
    </source>
</evidence>
<evidence type="ECO:0000256" key="3">
    <source>
        <dbReference type="SAM" id="MobiDB-lite"/>
    </source>
</evidence>
<feature type="region of interest" description="Disordered" evidence="3">
    <location>
        <begin position="1"/>
        <end position="28"/>
    </location>
</feature>
<keyword evidence="5" id="KW-1185">Reference proteome</keyword>
<organism evidence="4 5">
    <name type="scientific">Prorocentrum cordatum</name>
    <dbReference type="NCBI Taxonomy" id="2364126"/>
    <lineage>
        <taxon>Eukaryota</taxon>
        <taxon>Sar</taxon>
        <taxon>Alveolata</taxon>
        <taxon>Dinophyceae</taxon>
        <taxon>Prorocentrales</taxon>
        <taxon>Prorocentraceae</taxon>
        <taxon>Prorocentrum</taxon>
    </lineage>
</organism>
<evidence type="ECO:0000256" key="2">
    <source>
        <dbReference type="ARBA" id="ARBA00022679"/>
    </source>
</evidence>
<dbReference type="EMBL" id="CAUYUJ010010435">
    <property type="protein sequence ID" value="CAK0829350.1"/>
    <property type="molecule type" value="Genomic_DNA"/>
</dbReference>
<dbReference type="SUPFAM" id="SSF53335">
    <property type="entry name" value="S-adenosyl-L-methionine-dependent methyltransferases"/>
    <property type="match status" value="1"/>
</dbReference>
<dbReference type="InterPro" id="IPR001525">
    <property type="entry name" value="C5_MeTfrase"/>
</dbReference>
<reference evidence="4" key="1">
    <citation type="submission" date="2023-10" db="EMBL/GenBank/DDBJ databases">
        <authorList>
            <person name="Chen Y."/>
            <person name="Shah S."/>
            <person name="Dougan E. K."/>
            <person name="Thang M."/>
            <person name="Chan C."/>
        </authorList>
    </citation>
    <scope>NUCLEOTIDE SEQUENCE [LARGE SCALE GENOMIC DNA]</scope>
</reference>
<dbReference type="Proteomes" id="UP001189429">
    <property type="component" value="Unassembled WGS sequence"/>
</dbReference>
<name>A0ABN9SBJ8_9DINO</name>
<evidence type="ECO:0000313" key="4">
    <source>
        <dbReference type="EMBL" id="CAK0829350.1"/>
    </source>
</evidence>
<comment type="caution">
    <text evidence="4">The sequence shown here is derived from an EMBL/GenBank/DDBJ whole genome shotgun (WGS) entry which is preliminary data.</text>
</comment>
<accession>A0ABN9SBJ8</accession>
<protein>
    <recommendedName>
        <fullName evidence="6">DNA (cytosine-5-)-methyltransferase</fullName>
    </recommendedName>
</protein>
<gene>
    <name evidence="4" type="ORF">PCOR1329_LOCUS28336</name>
</gene>